<feature type="transmembrane region" description="Helical" evidence="1">
    <location>
        <begin position="6"/>
        <end position="28"/>
    </location>
</feature>
<dbReference type="CDD" id="cd12914">
    <property type="entry name" value="PDC1_DGC_like"/>
    <property type="match status" value="1"/>
</dbReference>
<dbReference type="Gene3D" id="3.30.450.20">
    <property type="entry name" value="PAS domain"/>
    <property type="match status" value="1"/>
</dbReference>
<dbReference type="EMBL" id="JAAVLW010000007">
    <property type="protein sequence ID" value="NOJ49220.1"/>
    <property type="molecule type" value="Genomic_DNA"/>
</dbReference>
<organism evidence="2 3">
    <name type="scientific">Bradyrhizobium archetypum</name>
    <dbReference type="NCBI Taxonomy" id="2721160"/>
    <lineage>
        <taxon>Bacteria</taxon>
        <taxon>Pseudomonadati</taxon>
        <taxon>Pseudomonadota</taxon>
        <taxon>Alphaproteobacteria</taxon>
        <taxon>Hyphomicrobiales</taxon>
        <taxon>Nitrobacteraceae</taxon>
        <taxon>Bradyrhizobium</taxon>
    </lineage>
</organism>
<name>A0A7Y4H800_9BRAD</name>
<keyword evidence="3" id="KW-1185">Reference proteome</keyword>
<dbReference type="Proteomes" id="UP000528734">
    <property type="component" value="Unassembled WGS sequence"/>
</dbReference>
<keyword evidence="1" id="KW-0472">Membrane</keyword>
<sequence>MRLSAIQWLILSAAGIVLAIMLGTGYFAMQYRERALEVAERELNNSALLLSRHFDQQLSDLQHVHEDVIGGMYADGIDTSAEFEQRMSSLSAHEMLRAKLLTLPHVGALNLWNAKGWLINSSEMWPVPDVSIADRQYFKEFTSGRPTSDVIVEPVVSKVTKNWTTARKIVGRNGGPYPHRRQRLAGAVSLGNIVAESRRGAH</sequence>
<protein>
    <submittedName>
        <fullName evidence="2">Uncharacterized protein</fullName>
    </submittedName>
</protein>
<keyword evidence="1" id="KW-0812">Transmembrane</keyword>
<proteinExistence type="predicted"/>
<accession>A0A7Y4H800</accession>
<gene>
    <name evidence="2" type="ORF">HCN50_23710</name>
</gene>
<reference evidence="2 3" key="1">
    <citation type="submission" date="2020-03" db="EMBL/GenBank/DDBJ databases">
        <title>Bradyrhizobium diversity isolated from nodules of Muelleranthus trifoliolatus.</title>
        <authorList>
            <person name="Klepa M."/>
            <person name="Helene L."/>
            <person name="Hungria M."/>
        </authorList>
    </citation>
    <scope>NUCLEOTIDE SEQUENCE [LARGE SCALE GENOMIC DNA]</scope>
    <source>
        <strain evidence="2 3">WSM 1744</strain>
    </source>
</reference>
<keyword evidence="1" id="KW-1133">Transmembrane helix</keyword>
<evidence type="ECO:0000256" key="1">
    <source>
        <dbReference type="SAM" id="Phobius"/>
    </source>
</evidence>
<evidence type="ECO:0000313" key="3">
    <source>
        <dbReference type="Proteomes" id="UP000528734"/>
    </source>
</evidence>
<dbReference type="AlphaFoldDB" id="A0A7Y4H800"/>
<evidence type="ECO:0000313" key="2">
    <source>
        <dbReference type="EMBL" id="NOJ49220.1"/>
    </source>
</evidence>
<comment type="caution">
    <text evidence="2">The sequence shown here is derived from an EMBL/GenBank/DDBJ whole genome shotgun (WGS) entry which is preliminary data.</text>
</comment>
<dbReference type="RefSeq" id="WP_171712300.1">
    <property type="nucleotide sequence ID" value="NZ_JAAVLW010000007.1"/>
</dbReference>